<proteinExistence type="predicted"/>
<dbReference type="Gene3D" id="2.60.98.50">
    <property type="match status" value="1"/>
</dbReference>
<dbReference type="InterPro" id="IPR036397">
    <property type="entry name" value="RNaseH_sf"/>
</dbReference>
<dbReference type="PROSITE" id="PS50878">
    <property type="entry name" value="RT_POL"/>
    <property type="match status" value="1"/>
</dbReference>
<dbReference type="InterPro" id="IPR012337">
    <property type="entry name" value="RNaseH-like_sf"/>
</dbReference>
<reference evidence="3 4" key="1">
    <citation type="submission" date="2020-08" db="EMBL/GenBank/DDBJ databases">
        <authorList>
            <person name="Koutsovoulos G."/>
            <person name="Danchin GJ E."/>
        </authorList>
    </citation>
    <scope>NUCLEOTIDE SEQUENCE [LARGE SCALE GENOMIC DNA]</scope>
</reference>
<dbReference type="InterPro" id="IPR041588">
    <property type="entry name" value="Integrase_H2C2"/>
</dbReference>
<feature type="domain" description="Reverse transcriptase" evidence="1">
    <location>
        <begin position="1"/>
        <end position="145"/>
    </location>
</feature>
<dbReference type="Pfam" id="PF00078">
    <property type="entry name" value="RVT_1"/>
    <property type="match status" value="1"/>
</dbReference>
<dbReference type="GO" id="GO:0015074">
    <property type="term" value="P:DNA integration"/>
    <property type="evidence" value="ECO:0007669"/>
    <property type="project" value="InterPro"/>
</dbReference>
<dbReference type="Gene3D" id="3.10.10.10">
    <property type="entry name" value="HIV Type 1 Reverse Transcriptase, subunit A, domain 1"/>
    <property type="match status" value="1"/>
</dbReference>
<comment type="caution">
    <text evidence="3">The sequence shown here is derived from an EMBL/GenBank/DDBJ whole genome shotgun (WGS) entry which is preliminary data.</text>
</comment>
<sequence>MISSDVKSAFHQISLKENQRNFSRFLWLKNPNIGPTEENLIKYRFVRMPFGVIAAPFLLAAVINHHLEKSGGKFGNELKRGTYADNVFFGAENEKEATEKCKNAIKIFKDAKMDLHEFCANSDTINKLFGDKEQKNPTKILGLEWDMKKDALIVKLNKIENENIWTKRKVLKGLAKTFDPLGLIVPVNFKRKLFVQELWKNQLGWDDKIDEKIIENWKALQNDFGSFVIRRQAIFKQKIADLHVFVDASAKGFASVAYLRVKQEKGEINTSIIFAKSRLSPLKNPMTIPRLELMGAVAGKRMIEFIKKECDIEIINCYIWSDSTCVLSWIINSNEEKLPKFVKRRITELRENKSINWKYVPTEHNPSDLATRGCLCEELKGHKIWWEGPSFLRKNESEWPVLTNLVLKDKKENLNTINIDLLVGKIIDMEVRNEYPKLVNISIKICLALKKFIKKVKINTEFLKDLKNSKTNVGIRKMAEYLIIMQSQFKHPPSEKEINELVMKKEKYGIWTCAGRLENTSMKNPIFISYNSFLANLLCNEAHLKTFHSGVRQSLSELRINFWIPSARKKMRNIIDKCFECRKLKLEPFKIPEMPSLPKERVTRSKPFENCGVDYAGPFEVKNNEGKISKCWIEIFTCMSTRFTHIEIVRDLTARSCIMAFRRFLAEYGLPRKIISDNGTQYQLTSKVVNEITKKLELKNISWVFIPSLSPWFGGFYEAIVKLMKRCLKSAIGKKLLYFEELRTILPEIKLIMNTRPLTYIYENFEDSLDILRPIDLIMPQRNENKFDFGTIDEEDFKLKETQKDELIKDWKRANEMLNNFWVKWQTEYLSQLRERIDKHSQKRAKRNYFPKINEIVLIQDKNVPKNYWQMAKIIELIKSKDGLIRSAKIKSKGKTLTRAIALLYPLELYADHIIEEEKINKNIKENSKNEIKTDKGQNVKNKNVETPNHQMQLRKRVNKINYKEIESESEDEVNIMYYTDSEIESSSDEEDREVVAILRQPIPVNRGLFAFRPINREMNLRLIEDPTDAKIKREPIINNRFRGKIPLISACFCDCQERNEGCICINRINPCSCYPIPNDPFNEIELKEFEIRNNPLKYNPFRESIKEVNNQSNKKSLIKKWSKIIFKIISNKLTSKTIILILLLIYLSKITVVANPCMKNEKLKFVEMHECVHDGLVIKRDNQGLLCWEYIDCKEKHLRIQKEMYSNYCGEKCSCPSWTNQCSFYKGPSVKNSTLKNKSVYEIFNSQEVKVKLCKIEFGDNCAKLRTIKEFNQIELYDGNKILVNDLNIIIEDLMENEYVCVGQGPVTGSAKFCENHHCNERGTQLCYYVRSEIAFLETSKDKIPIKAWGRVKIKINEFLDKKENFVCKKCELKCTKDGIEIKNEGKLNGIEICVNKKCVYKSFPDKTEKMIFSKNILVNDYNVMTSFFKNGEKLKEIKIVCERQNVCVLIECTLCWEYLKNPHCYPEIAMVTFGLALYLLTSTILMIFKIIKFVLTFLKILFIFKIKCIKWMGKVIIKNRSNKNRKDINKTKEFNPNNSEKSQLLPMKIMITIIIFYLIKDVKSLTSINAREESCTVNKLGERNCLFEEIIEINLNPHNQIVKILLNDHTGKLAGTIEIEVNYVEMICTKAIKFFSRTYQMKTMSVKRCYSEGSCVDNKCSELKTNEK</sequence>
<dbReference type="InterPro" id="IPR043502">
    <property type="entry name" value="DNA/RNA_pol_sf"/>
</dbReference>
<dbReference type="InterPro" id="IPR009878">
    <property type="entry name" value="Phlebovirus_G2_fusion"/>
</dbReference>
<dbReference type="Proteomes" id="UP000580250">
    <property type="component" value="Unassembled WGS sequence"/>
</dbReference>
<evidence type="ECO:0000259" key="2">
    <source>
        <dbReference type="PROSITE" id="PS50994"/>
    </source>
</evidence>
<evidence type="ECO:0000259" key="1">
    <source>
        <dbReference type="PROSITE" id="PS50878"/>
    </source>
</evidence>
<dbReference type="SUPFAM" id="SSF56672">
    <property type="entry name" value="DNA/RNA polymerases"/>
    <property type="match status" value="1"/>
</dbReference>
<dbReference type="InterPro" id="IPR040676">
    <property type="entry name" value="DUF5641"/>
</dbReference>
<dbReference type="PROSITE" id="PS50994">
    <property type="entry name" value="INTEGRASE"/>
    <property type="match status" value="1"/>
</dbReference>
<dbReference type="OrthoDB" id="8019190at2759"/>
<dbReference type="PANTHER" id="PTHR47331">
    <property type="entry name" value="PHD-TYPE DOMAIN-CONTAINING PROTEIN"/>
    <property type="match status" value="1"/>
</dbReference>
<dbReference type="PANTHER" id="PTHR47331:SF4">
    <property type="entry name" value="PEPTIDASE S1 DOMAIN-CONTAINING PROTEIN"/>
    <property type="match status" value="1"/>
</dbReference>
<dbReference type="InterPro" id="IPR008042">
    <property type="entry name" value="Retrotrans_Pao"/>
</dbReference>
<dbReference type="InterPro" id="IPR043128">
    <property type="entry name" value="Rev_trsase/Diguanyl_cyclase"/>
</dbReference>
<dbReference type="InterPro" id="IPR001584">
    <property type="entry name" value="Integrase_cat-core"/>
</dbReference>
<dbReference type="SUPFAM" id="SSF53098">
    <property type="entry name" value="Ribonuclease H-like"/>
    <property type="match status" value="1"/>
</dbReference>
<dbReference type="Pfam" id="PF05380">
    <property type="entry name" value="Peptidase_A17"/>
    <property type="match status" value="1"/>
</dbReference>
<dbReference type="InterPro" id="IPR000477">
    <property type="entry name" value="RT_dom"/>
</dbReference>
<dbReference type="EMBL" id="CAJEWN010000666">
    <property type="protein sequence ID" value="CAD2187995.1"/>
    <property type="molecule type" value="Genomic_DNA"/>
</dbReference>
<organism evidence="3 4">
    <name type="scientific">Meloidogyne enterolobii</name>
    <name type="common">Root-knot nematode worm</name>
    <name type="synonym">Meloidogyne mayaguensis</name>
    <dbReference type="NCBI Taxonomy" id="390850"/>
    <lineage>
        <taxon>Eukaryota</taxon>
        <taxon>Metazoa</taxon>
        <taxon>Ecdysozoa</taxon>
        <taxon>Nematoda</taxon>
        <taxon>Chromadorea</taxon>
        <taxon>Rhabditida</taxon>
        <taxon>Tylenchina</taxon>
        <taxon>Tylenchomorpha</taxon>
        <taxon>Tylenchoidea</taxon>
        <taxon>Meloidogynidae</taxon>
        <taxon>Meloidogyninae</taxon>
        <taxon>Meloidogyne</taxon>
    </lineage>
</organism>
<dbReference type="Gene3D" id="3.30.70.270">
    <property type="match status" value="1"/>
</dbReference>
<feature type="domain" description="Integrase catalytic" evidence="2">
    <location>
        <begin position="603"/>
        <end position="782"/>
    </location>
</feature>
<dbReference type="Pfam" id="PF17921">
    <property type="entry name" value="Integrase_H2C2"/>
    <property type="match status" value="1"/>
</dbReference>
<accession>A0A6V7WM46</accession>
<dbReference type="GO" id="GO:0003676">
    <property type="term" value="F:nucleic acid binding"/>
    <property type="evidence" value="ECO:0007669"/>
    <property type="project" value="InterPro"/>
</dbReference>
<evidence type="ECO:0000313" key="3">
    <source>
        <dbReference type="EMBL" id="CAD2187995.1"/>
    </source>
</evidence>
<gene>
    <name evidence="3" type="ORF">MENT_LOCUS40613</name>
</gene>
<evidence type="ECO:0000313" key="4">
    <source>
        <dbReference type="Proteomes" id="UP000580250"/>
    </source>
</evidence>
<dbReference type="Gene3D" id="3.30.420.10">
    <property type="entry name" value="Ribonuclease H-like superfamily/Ribonuclease H"/>
    <property type="match status" value="1"/>
</dbReference>
<dbReference type="Pfam" id="PF18701">
    <property type="entry name" value="DUF5641"/>
    <property type="match status" value="1"/>
</dbReference>
<protein>
    <submittedName>
        <fullName evidence="3">Uncharacterized protein</fullName>
    </submittedName>
</protein>
<name>A0A6V7WM46_MELEN</name>
<dbReference type="Pfam" id="PF07245">
    <property type="entry name" value="Phlebovirus_G2"/>
    <property type="match status" value="1"/>
</dbReference>
<dbReference type="GO" id="GO:0042575">
    <property type="term" value="C:DNA polymerase complex"/>
    <property type="evidence" value="ECO:0007669"/>
    <property type="project" value="UniProtKB-ARBA"/>
</dbReference>